<dbReference type="OrthoDB" id="5292689at2"/>
<sequence>MQPWQTAFLGHQALPRTLTPFELRYFFSFSEVEKQAIKSRRRHLNQLGAALHLGFIKMSGRTLDAFDMVPRTLLAHLGQELGIPVPTLTSLRALYRRRRTLYEHQRWATDILGFQNSTERQRRSLTGLIKKESHKALTRPQLVTFARSWCYEHKLLIPGDRTLNDLVRNAIQQAVHDLLAAVEEVVPEPVRQEWLVALGSTRSKDRTVLEWLQGEPGKPSQATLRRQLSYIEYLKELAVHDYPLDMLRLEHQKQLAQRIRRRRPARWQTLREPRRTLESVCFLRVTLLQKTDVLISLVDREILKLRRDTVEQVKTAHAKLGVSLREKVQDLHAYAQAPGRTLGEVRQAIAELQPDASIPCFTNRAAEVRYHMTDSARAVRRLLKALLILEFEGPGGHPLIAALADLRELYDKRVRHLPLSIDGTFAPIWSAVIEGADRARALRGYETAILFELRKALRNGAIWVPHSLSYRHREQLLIASKQWRQGKKRYYAHLNLPQDPERYVARYRKRLNEGLEQVAEAVLSNQVDIEKNQLVLEALEAEPTIADLESTRDAIFGEIGTVQFPELMMEVDSHTRFSSALLGREPTSWEELLSVYGALLAHGTDMTPTGMALMIPKIKATAISDAMALLENSAALRLANDSCVNFTQRHPITRTWGEGTIASADSMSLDATRHLFSARQDYRRGRKGIGIYTHKLDQWPLIYDQPIVLMRRQSGAAIEGMLRQRSSEALERVAVDTHGFTFFGMGFSKGLGFDLCPRLRGIKRQLHVPRGTRVPDVLEPVVSRDVSMVNIRAGWDGFVRLMASVDAGTLSAVLALERFGSDSRADPIHKCGTAMGQLFHTLFLCDFVGIDDFRRELLRILDRGESTHRLLRAIHAGNIPAHRGRRPEELIAISGSLTLLSNITIAWMTLHMQQVIDRWKGEEGRRVDPELLRHIGPARSEGVNFRGKLDFPVHQYQDRLLSKKVRKLR</sequence>
<evidence type="ECO:0000256" key="4">
    <source>
        <dbReference type="ARBA" id="ARBA00023172"/>
    </source>
</evidence>
<evidence type="ECO:0000256" key="3">
    <source>
        <dbReference type="ARBA" id="ARBA00023125"/>
    </source>
</evidence>
<name>A0A2N5WWZ2_9GAMM</name>
<dbReference type="Proteomes" id="UP000235005">
    <property type="component" value="Unassembled WGS sequence"/>
</dbReference>
<organism evidence="7 8">
    <name type="scientific">Pseudohalioglobus lutimaris</name>
    <dbReference type="NCBI Taxonomy" id="1737061"/>
    <lineage>
        <taxon>Bacteria</taxon>
        <taxon>Pseudomonadati</taxon>
        <taxon>Pseudomonadota</taxon>
        <taxon>Gammaproteobacteria</taxon>
        <taxon>Cellvibrionales</taxon>
        <taxon>Halieaceae</taxon>
        <taxon>Pseudohalioglobus</taxon>
    </lineage>
</organism>
<comment type="similarity">
    <text evidence="1">Belongs to the transposase 7 family.</text>
</comment>
<evidence type="ECO:0000256" key="2">
    <source>
        <dbReference type="ARBA" id="ARBA00022578"/>
    </source>
</evidence>
<reference evidence="7 8" key="1">
    <citation type="submission" date="2018-01" db="EMBL/GenBank/DDBJ databases">
        <title>The draft genome sequence of Halioglobus lutimaris HF004.</title>
        <authorList>
            <person name="Du Z.-J."/>
            <person name="Shi M.-J."/>
        </authorList>
    </citation>
    <scope>NUCLEOTIDE SEQUENCE [LARGE SCALE GENOMIC DNA]</scope>
    <source>
        <strain evidence="7 8">HF004</strain>
    </source>
</reference>
<gene>
    <name evidence="7" type="ORF">C0039_20135</name>
</gene>
<keyword evidence="4" id="KW-0233">DNA recombination</keyword>
<dbReference type="GO" id="GO:0006313">
    <property type="term" value="P:DNA transposition"/>
    <property type="evidence" value="ECO:0007669"/>
    <property type="project" value="InterPro"/>
</dbReference>
<keyword evidence="3" id="KW-0238">DNA-binding</keyword>
<comment type="caution">
    <text evidence="7">The sequence shown here is derived from an EMBL/GenBank/DDBJ whole genome shotgun (WGS) entry which is preliminary data.</text>
</comment>
<dbReference type="GO" id="GO:0003677">
    <property type="term" value="F:DNA binding"/>
    <property type="evidence" value="ECO:0007669"/>
    <property type="project" value="UniProtKB-KW"/>
</dbReference>
<dbReference type="Pfam" id="PF01526">
    <property type="entry name" value="DDE_Tnp_Tn3"/>
    <property type="match status" value="1"/>
</dbReference>
<evidence type="ECO:0000256" key="1">
    <source>
        <dbReference type="ARBA" id="ARBA00009402"/>
    </source>
</evidence>
<dbReference type="Pfam" id="PF13700">
    <property type="entry name" value="DUF4158"/>
    <property type="match status" value="1"/>
</dbReference>
<evidence type="ECO:0000259" key="5">
    <source>
        <dbReference type="Pfam" id="PF01526"/>
    </source>
</evidence>
<accession>A0A2N5WWZ2</accession>
<evidence type="ECO:0000313" key="8">
    <source>
        <dbReference type="Proteomes" id="UP000235005"/>
    </source>
</evidence>
<dbReference type="InterPro" id="IPR025296">
    <property type="entry name" value="DUF4158"/>
</dbReference>
<feature type="domain" description="DUF4158" evidence="6">
    <location>
        <begin position="13"/>
        <end position="169"/>
    </location>
</feature>
<dbReference type="RefSeq" id="WP_101519127.1">
    <property type="nucleotide sequence ID" value="NZ_PKUS01000049.1"/>
</dbReference>
<dbReference type="NCBIfam" id="NF033527">
    <property type="entry name" value="transpos_Tn3"/>
    <property type="match status" value="1"/>
</dbReference>
<keyword evidence="8" id="KW-1185">Reference proteome</keyword>
<dbReference type="GO" id="GO:0004803">
    <property type="term" value="F:transposase activity"/>
    <property type="evidence" value="ECO:0007669"/>
    <property type="project" value="InterPro"/>
</dbReference>
<evidence type="ECO:0000259" key="6">
    <source>
        <dbReference type="Pfam" id="PF13700"/>
    </source>
</evidence>
<dbReference type="InterPro" id="IPR002513">
    <property type="entry name" value="Tn3_Tnp_DDE_dom"/>
</dbReference>
<feature type="domain" description="Tn3 transposase DDE" evidence="5">
    <location>
        <begin position="566"/>
        <end position="948"/>
    </location>
</feature>
<dbReference type="InterPro" id="IPR047653">
    <property type="entry name" value="Tn3-like_transpos"/>
</dbReference>
<keyword evidence="2" id="KW-0815">Transposition</keyword>
<dbReference type="AlphaFoldDB" id="A0A2N5WWZ2"/>
<evidence type="ECO:0000313" key="7">
    <source>
        <dbReference type="EMBL" id="PLW66761.1"/>
    </source>
</evidence>
<dbReference type="EMBL" id="PKUS01000049">
    <property type="protein sequence ID" value="PLW66761.1"/>
    <property type="molecule type" value="Genomic_DNA"/>
</dbReference>
<proteinExistence type="inferred from homology"/>
<protein>
    <submittedName>
        <fullName evidence="7">Transposase</fullName>
    </submittedName>
</protein>